<dbReference type="Proteomes" id="UP000014923">
    <property type="component" value="Unassembled WGS sequence"/>
</dbReference>
<evidence type="ECO:0000313" key="2">
    <source>
        <dbReference type="Proteomes" id="UP000014923"/>
    </source>
</evidence>
<organism evidence="1 2">
    <name type="scientific">Thermobrachium celere DSM 8682</name>
    <dbReference type="NCBI Taxonomy" id="941824"/>
    <lineage>
        <taxon>Bacteria</taxon>
        <taxon>Bacillati</taxon>
        <taxon>Bacillota</taxon>
        <taxon>Clostridia</taxon>
        <taxon>Eubacteriales</taxon>
        <taxon>Clostridiaceae</taxon>
        <taxon>Thermobrachium</taxon>
    </lineage>
</organism>
<comment type="caution">
    <text evidence="1">The sequence shown here is derived from an EMBL/GenBank/DDBJ whole genome shotgun (WGS) entry which is preliminary data.</text>
</comment>
<name>R7RRG2_9CLOT</name>
<keyword evidence="2" id="KW-1185">Reference proteome</keyword>
<dbReference type="HOGENOM" id="CLU_2248825_0_0_9"/>
<protein>
    <submittedName>
        <fullName evidence="1">Uncharacterized protein</fullName>
    </submittedName>
</protein>
<dbReference type="EMBL" id="CAVN010000097">
    <property type="protein sequence ID" value="CDF58629.1"/>
    <property type="molecule type" value="Genomic_DNA"/>
</dbReference>
<sequence>MVNKNAVLVIKNDSDEQIYNVKLTYTSSKEVVEIGVINPKDKYEHIINNKQEDSITLYYIDPLGVEHKENAVGYIVKGMKGTTVLIIYKNDKSNWGVKKESVKN</sequence>
<evidence type="ECO:0000313" key="1">
    <source>
        <dbReference type="EMBL" id="CDF58629.1"/>
    </source>
</evidence>
<gene>
    <name evidence="1" type="ORF">TCEL_00675</name>
</gene>
<dbReference type="AlphaFoldDB" id="R7RRG2"/>
<proteinExistence type="predicted"/>
<reference evidence="1" key="1">
    <citation type="submission" date="2013-03" db="EMBL/GenBank/DDBJ databases">
        <title>Draft genome sequence of the hydrogen-ethanol-producing anaerobic alkalithermophilic Caloramator celere.</title>
        <authorList>
            <person name="Ciranna A."/>
            <person name="Larjo A."/>
            <person name="Kivisto A."/>
            <person name="Santala V."/>
            <person name="Roos C."/>
            <person name="Karp M."/>
        </authorList>
    </citation>
    <scope>NUCLEOTIDE SEQUENCE [LARGE SCALE GENOMIC DNA]</scope>
    <source>
        <strain evidence="1">DSM 8682</strain>
    </source>
</reference>
<accession>R7RRG2</accession>